<gene>
    <name evidence="2" type="ORF">ACE3NQ_21455</name>
</gene>
<dbReference type="EMBL" id="JBHILM010000027">
    <property type="protein sequence ID" value="MFB5683488.1"/>
    <property type="molecule type" value="Genomic_DNA"/>
</dbReference>
<proteinExistence type="predicted"/>
<sequence length="114" mass="12712">MQAPLHTLFRPIQANGRTASNKYTERLPSRLLAPFVACYWMSEPAPAEEMEPGTASLLKMPRQGVVDRVIPDGCSDILFVHDVCRNTYSILFSGFMDRPLSLTTTLMIRNGHSG</sequence>
<comment type="caution">
    <text evidence="2">The sequence shown here is derived from an EMBL/GenBank/DDBJ whole genome shotgun (WGS) entry which is preliminary data.</text>
</comment>
<organism evidence="2 3">
    <name type="scientific">Paenibacillus terreus</name>
    <dbReference type="NCBI Taxonomy" id="1387834"/>
    <lineage>
        <taxon>Bacteria</taxon>
        <taxon>Bacillati</taxon>
        <taxon>Bacillota</taxon>
        <taxon>Bacilli</taxon>
        <taxon>Bacillales</taxon>
        <taxon>Paenibacillaceae</taxon>
        <taxon>Paenibacillus</taxon>
    </lineage>
</organism>
<name>A0ABV5BCQ2_9BACL</name>
<evidence type="ECO:0000313" key="2">
    <source>
        <dbReference type="EMBL" id="MFB5683488.1"/>
    </source>
</evidence>
<accession>A0ABV5BCQ2</accession>
<feature type="domain" description="DUF6597" evidence="1">
    <location>
        <begin position="25"/>
        <end position="104"/>
    </location>
</feature>
<dbReference type="InterPro" id="IPR046532">
    <property type="entry name" value="DUF6597"/>
</dbReference>
<dbReference type="Proteomes" id="UP001580407">
    <property type="component" value="Unassembled WGS sequence"/>
</dbReference>
<dbReference type="Pfam" id="PF20240">
    <property type="entry name" value="DUF6597"/>
    <property type="match status" value="1"/>
</dbReference>
<evidence type="ECO:0000259" key="1">
    <source>
        <dbReference type="Pfam" id="PF20240"/>
    </source>
</evidence>
<reference evidence="2 3" key="1">
    <citation type="submission" date="2024-09" db="EMBL/GenBank/DDBJ databases">
        <authorList>
            <person name="Ruan L."/>
        </authorList>
    </citation>
    <scope>NUCLEOTIDE SEQUENCE [LARGE SCALE GENOMIC DNA]</scope>
    <source>
        <strain evidence="2 3">D33</strain>
    </source>
</reference>
<protein>
    <submittedName>
        <fullName evidence="2">DUF6597 domain-containing transcriptional factor</fullName>
    </submittedName>
</protein>
<evidence type="ECO:0000313" key="3">
    <source>
        <dbReference type="Proteomes" id="UP001580407"/>
    </source>
</evidence>
<dbReference type="RefSeq" id="WP_375527218.1">
    <property type="nucleotide sequence ID" value="NZ_JBHILM010000027.1"/>
</dbReference>
<keyword evidence="3" id="KW-1185">Reference proteome</keyword>